<sequence length="1561" mass="176297">KIKDMCSNLIFFITTLVCLSSIIEISKADPKSIVTSLKSKWKSTPLIIEASEFMASESTDAFWKYVETIMGFDIAHQTDISARTLYQTALKAAHITFDDDKMDSLNMQLLKFALSLRTYSPRVEMFHQLAVINGLTGCDIFFDVHGQKTCEYSEVHQLLKSAKMQDLQPSTVFKQDHVFPESKSSDSTIILYANIASTEFKQAHDLLKRLAKAGEAKYVLRHFIRSRPDKGVQLSGYGVELAMKSTEYKAIDDSVVKDDGSSASLLDDGEVEVEGFNFSTLARVHPQLTKQLAELRGHLMESTNEMQPMKIWQLQDLSFQAATRVLNAPKNDQLKILKDISQNFPTRVRTLVKQQVPDELRHEIKQNQRSFEQFDIDQGQAMFLLNGIQIDVDETDMFKLLDMLRSEGKLISGLKKLNLNSNQIQKAMKLNVHPEASGKHILDIRESAIIWANDIETDERYKRWPANVHELLRPAFPGTLRRVRKNMFHLVFVIDPTHADAKYLVEAAEIFWANDVPLRIGFSFLVDDSAEIDGNDDAGVALVRAYNYARDEMDDNEKSFSFLTNVYKSLKEGSIITVEHIIQRLKQKFKSADIDDILGSSSEFDSNRKLGKSFQSRTALVGPVNVLMNGALLSDDDISDDMFEQVVLDKIMEETPVLQRAAYMGELSNNGDPLEYLMSRNGVVPRFNDRVLSAEANFFDLLGNAKKGKYYIYIYIRFAKLSNSDKTATISEQLSTLYLSKTDSSKHIRPITMWVIADVETSAGRSFVYSALKHVKTSSNTRLAIIHNPKNTDHLTSSSKYMRAVEAAILTQQNNHARNFILKLLKPENAAKIASSDSLSEFYVGGMAESAFEKAMTSDPKVSLAHITAHSDWSTTVLNLEPGQNAVLANGKLIGPLDQNEVFVADDFLLIEILMYSSSGEKIQEVVKSMQLQLTPPEKSDIIMKLTSHLSSQPKVEAERRDLSPPFAEHSVVDLPSSDPERSSYDILAVLDPASNIAQQIIPVIEVLREVLDANVKIYMNCKEKLSDLPVKRFYRFVLEPELSFKVDNKLSDGPLAKFSDMPNKSLLTLTMHPPEGWMVEAVSAVHDLDNIKLSEIRNKLVSADYELEYLVLEGHARDVTTGQPPRGLQFTLGATKDKVTVDTIVMANLGYFQLKASPGVWYLNLRHGKSSDIYDIVSHENTDSSTGDVIVLMDSFKSKVIVVKVSKKSDKSDSSLLEDDESEGKKEEGGGGGIWNSIKSSLGGGGGESESKEWEEGASNSSDVINVFSLASGHLYERLMRIMMLSVMRHTTSNVKFWVLKNYLSPQFKDFIPHMAEEYGFEYELVQYKWPRWLRQQTEKQRTMWGYKILFLDVLFPLNVEKIIFVDADQIVRANLKELRDLDLEGNPYGYTPFCSDRTEMDGFRFWKGGYWAQHLAGRKYHISAIYVVDLKKFRQIAAGDRLRGQYQGLSQDPNSLANLDQDLPNNMIHQVGIKSLPQEWLWCSTWCSDDSLSRAKTIDLCNNPLTKEPKLEAAVRLVKEWPDYDEEIKTLQSKFSPEGNQSSKSKDKTDKSAGKHEEL</sequence>
<dbReference type="Gene3D" id="3.90.550.10">
    <property type="entry name" value="Spore Coat Polysaccharide Biosynthesis Protein SpsA, Chain A"/>
    <property type="match status" value="1"/>
</dbReference>
<dbReference type="UniPathway" id="UPA00378"/>
<proteinExistence type="inferred from homology"/>
<evidence type="ECO:0000256" key="10">
    <source>
        <dbReference type="ARBA" id="ARBA00045874"/>
    </source>
</evidence>
<keyword evidence="8" id="KW-0256">Endoplasmic reticulum</keyword>
<evidence type="ECO:0000259" key="16">
    <source>
        <dbReference type="Pfam" id="PF18401"/>
    </source>
</evidence>
<dbReference type="GO" id="GO:0003980">
    <property type="term" value="F:UDP-glucose:glycoprotein glucosyltransferase activity"/>
    <property type="evidence" value="ECO:0000318"/>
    <property type="project" value="GO_Central"/>
</dbReference>
<keyword evidence="6" id="KW-0808">Transferase</keyword>
<dbReference type="Pfam" id="PF18402">
    <property type="entry name" value="Thioredoxin_14"/>
    <property type="match status" value="1"/>
</dbReference>
<evidence type="ECO:0000259" key="17">
    <source>
        <dbReference type="Pfam" id="PF18402"/>
    </source>
</evidence>
<comment type="catalytic activity">
    <reaction evidence="11">
        <text>N(4)-(alpha-D-Man-(1-&gt;2)-alpha-D-Man-(1-&gt;2)-alpha-D-Man-(1-&gt;3)-[alpha-D-Man-(1-&gt;2)-alpha-D-Man-(1-&gt;3)-[alpha-D-Man-(1-&gt;2)-alpha-D-Man-(1-&gt;6)]-alpha-D-Man-(1-&gt;6)]-beta-D-Man-(1-&gt;4)-beta-D-GlcNAc-(1-&gt;4)-beta-D-GlcNAc)-L-asparaginyl-[protein] (N-glucan mannose isomer 9A1,2,3B1,2,3) + UDP-alpha-D-glucose = N(4)-(alpha-D-Glc-(1-&gt;3)-alpha-D-Man-(1-&gt;2)-alpha-D-Man-(1-&gt;2)-alpha-D-Man-(1-&gt;3)-[alpha-D-Man-(1-&gt;2)-alpha-D-Man-(1-&gt;3)-[alpha-D-Man-(1-&gt;2)-alpha-D-Man-(1-&gt;6)]-alpha-D-Man-(1-&gt;6)]-beta-D-Man-(1-&gt;4)-beta-D-GlcNAc-(1-&gt;4)-beta-D-GlcNAc)-L-asparaginyl-[protein] + UDP + H(+)</text>
        <dbReference type="Rhea" id="RHEA:61304"/>
        <dbReference type="Rhea" id="RHEA-COMP:14356"/>
        <dbReference type="Rhea" id="RHEA-COMP:14357"/>
        <dbReference type="ChEBI" id="CHEBI:15378"/>
        <dbReference type="ChEBI" id="CHEBI:58223"/>
        <dbReference type="ChEBI" id="CHEBI:58885"/>
        <dbReference type="ChEBI" id="CHEBI:59080"/>
        <dbReference type="ChEBI" id="CHEBI:139493"/>
    </reaction>
</comment>
<dbReference type="OMA" id="RQTKTRF"/>
<dbReference type="Pfam" id="PF18404">
    <property type="entry name" value="Glyco_transf_24"/>
    <property type="match status" value="1"/>
</dbReference>
<dbReference type="PANTHER" id="PTHR11226">
    <property type="entry name" value="UDP-GLUCOSE GLYCOPROTEIN:GLUCOSYLTRANSFERASE"/>
    <property type="match status" value="1"/>
</dbReference>
<evidence type="ECO:0000256" key="13">
    <source>
        <dbReference type="SAM" id="MobiDB-lite"/>
    </source>
</evidence>
<evidence type="ECO:0000256" key="6">
    <source>
        <dbReference type="ARBA" id="ARBA00022679"/>
    </source>
</evidence>
<dbReference type="InterPro" id="IPR040525">
    <property type="entry name" value="UGGT_TRXL_4"/>
</dbReference>
<evidence type="ECO:0000256" key="1">
    <source>
        <dbReference type="ARBA" id="ARBA00001913"/>
    </source>
</evidence>
<feature type="signal peptide" evidence="14">
    <location>
        <begin position="1"/>
        <end position="28"/>
    </location>
</feature>
<accession>H2XLC6</accession>
<gene>
    <name evidence="20" type="primary">LOC100183554</name>
</gene>
<feature type="region of interest" description="Disordered" evidence="13">
    <location>
        <begin position="1213"/>
        <end position="1259"/>
    </location>
</feature>
<reference evidence="20" key="3">
    <citation type="submission" date="2025-09" db="UniProtKB">
        <authorList>
            <consortium name="Ensembl"/>
        </authorList>
    </citation>
    <scope>IDENTIFICATION</scope>
</reference>
<protein>
    <recommendedName>
        <fullName evidence="12">UDP-glucose ceramide glucosyltransferase-like 1</fullName>
    </recommendedName>
</protein>
<feature type="chain" id="PRO_5003577982" description="UDP-glucose ceramide glucosyltransferase-like 1" evidence="14">
    <location>
        <begin position="29"/>
        <end position="1561"/>
    </location>
</feature>
<evidence type="ECO:0000256" key="8">
    <source>
        <dbReference type="ARBA" id="ARBA00022824"/>
    </source>
</evidence>
<dbReference type="STRING" id="7719.ENSCINP00000030458"/>
<dbReference type="SUPFAM" id="SSF53448">
    <property type="entry name" value="Nucleotide-diphospho-sugar transferases"/>
    <property type="match status" value="1"/>
</dbReference>
<dbReference type="Pfam" id="PF18400">
    <property type="entry name" value="Thioredoxin_12"/>
    <property type="match status" value="1"/>
</dbReference>
<evidence type="ECO:0000256" key="14">
    <source>
        <dbReference type="SAM" id="SignalP"/>
    </source>
</evidence>
<dbReference type="Pfam" id="PF18403">
    <property type="entry name" value="Thioredoxin_15"/>
    <property type="match status" value="1"/>
</dbReference>
<dbReference type="InterPro" id="IPR040694">
    <property type="entry name" value="UGGT_TRXL_2"/>
</dbReference>
<feature type="compositionally biased region" description="Basic and acidic residues" evidence="13">
    <location>
        <begin position="1546"/>
        <end position="1561"/>
    </location>
</feature>
<comment type="function">
    <text evidence="10">Recognizes glycoproteins with minor folding defects. Reglucosylates single N-glycans near the misfolded part of the protein, thus providing quality control for protein folding in the endoplasmic reticulum. Reglucosylated proteins are recognized by calreticulin for recycling to the endoplasmic reticulum and refolding or degradation.</text>
</comment>
<reference evidence="21" key="1">
    <citation type="journal article" date="2002" name="Science">
        <title>The draft genome of Ciona intestinalis: insights into chordate and vertebrate origins.</title>
        <authorList>
            <person name="Dehal P."/>
            <person name="Satou Y."/>
            <person name="Campbell R.K."/>
            <person name="Chapman J."/>
            <person name="Degnan B."/>
            <person name="De Tomaso A."/>
            <person name="Davidson B."/>
            <person name="Di Gregorio A."/>
            <person name="Gelpke M."/>
            <person name="Goodstein D.M."/>
            <person name="Harafuji N."/>
            <person name="Hastings K.E."/>
            <person name="Ho I."/>
            <person name="Hotta K."/>
            <person name="Huang W."/>
            <person name="Kawashima T."/>
            <person name="Lemaire P."/>
            <person name="Martinez D."/>
            <person name="Meinertzhagen I.A."/>
            <person name="Necula S."/>
            <person name="Nonaka M."/>
            <person name="Putnam N."/>
            <person name="Rash S."/>
            <person name="Saiga H."/>
            <person name="Satake M."/>
            <person name="Terry A."/>
            <person name="Yamada L."/>
            <person name="Wang H.G."/>
            <person name="Awazu S."/>
            <person name="Azumi K."/>
            <person name="Boore J."/>
            <person name="Branno M."/>
            <person name="Chin-Bow S."/>
            <person name="DeSantis R."/>
            <person name="Doyle S."/>
            <person name="Francino P."/>
            <person name="Keys D.N."/>
            <person name="Haga S."/>
            <person name="Hayashi H."/>
            <person name="Hino K."/>
            <person name="Imai K.S."/>
            <person name="Inaba K."/>
            <person name="Kano S."/>
            <person name="Kobayashi K."/>
            <person name="Kobayashi M."/>
            <person name="Lee B.I."/>
            <person name="Makabe K.W."/>
            <person name="Manohar C."/>
            <person name="Matassi G."/>
            <person name="Medina M."/>
            <person name="Mochizuki Y."/>
            <person name="Mount S."/>
            <person name="Morishita T."/>
            <person name="Miura S."/>
            <person name="Nakayama A."/>
            <person name="Nishizaka S."/>
            <person name="Nomoto H."/>
            <person name="Ohta F."/>
            <person name="Oishi K."/>
            <person name="Rigoutsos I."/>
            <person name="Sano M."/>
            <person name="Sasaki A."/>
            <person name="Sasakura Y."/>
            <person name="Shoguchi E."/>
            <person name="Shin-i T."/>
            <person name="Spagnuolo A."/>
            <person name="Stainier D."/>
            <person name="Suzuki M.M."/>
            <person name="Tassy O."/>
            <person name="Takatori N."/>
            <person name="Tokuoka M."/>
            <person name="Yagi K."/>
            <person name="Yoshizaki F."/>
            <person name="Wada S."/>
            <person name="Zhang C."/>
            <person name="Hyatt P.D."/>
            <person name="Larimer F."/>
            <person name="Detter C."/>
            <person name="Doggett N."/>
            <person name="Glavina T."/>
            <person name="Hawkins T."/>
            <person name="Richardson P."/>
            <person name="Lucas S."/>
            <person name="Kohara Y."/>
            <person name="Levine M."/>
            <person name="Satoh N."/>
            <person name="Rokhsar D.S."/>
        </authorList>
    </citation>
    <scope>NUCLEOTIDE SEQUENCE [LARGE SCALE GENOMIC DNA]</scope>
</reference>
<evidence type="ECO:0000259" key="19">
    <source>
        <dbReference type="Pfam" id="PF18404"/>
    </source>
</evidence>
<feature type="domain" description="UGGT thioredoxin-like" evidence="15">
    <location>
        <begin position="43"/>
        <end position="229"/>
    </location>
</feature>
<comment type="pathway">
    <text evidence="3">Protein modification; protein glycosylation.</text>
</comment>
<evidence type="ECO:0000256" key="11">
    <source>
        <dbReference type="ARBA" id="ARBA00048456"/>
    </source>
</evidence>
<evidence type="ECO:0000256" key="3">
    <source>
        <dbReference type="ARBA" id="ARBA00004922"/>
    </source>
</evidence>
<dbReference type="InterPro" id="IPR040497">
    <property type="entry name" value="Glyco_transf_24"/>
</dbReference>
<dbReference type="CDD" id="cd06432">
    <property type="entry name" value="GT8_HUGT1_C_like"/>
    <property type="match status" value="1"/>
</dbReference>
<feature type="compositionally biased region" description="Polar residues" evidence="13">
    <location>
        <begin position="1532"/>
        <end position="1543"/>
    </location>
</feature>
<evidence type="ECO:0000256" key="4">
    <source>
        <dbReference type="ARBA" id="ARBA00006351"/>
    </source>
</evidence>
<dbReference type="PANTHER" id="PTHR11226:SF0">
    <property type="entry name" value="UDP-GLUCOSE:GLYCOPROTEIN GLUCOSYLTRANSFERASE"/>
    <property type="match status" value="1"/>
</dbReference>
<dbReference type="InterPro" id="IPR009448">
    <property type="entry name" value="UDP-g_GGtrans"/>
</dbReference>
<evidence type="ECO:0000256" key="2">
    <source>
        <dbReference type="ARBA" id="ARBA00004319"/>
    </source>
</evidence>
<evidence type="ECO:0000313" key="20">
    <source>
        <dbReference type="Ensembl" id="ENSCINP00000030458.1"/>
    </source>
</evidence>
<dbReference type="FunCoup" id="H2XLC6">
    <property type="interactions" value="434"/>
</dbReference>
<dbReference type="InParanoid" id="H2XLC6"/>
<organism evidence="20 21">
    <name type="scientific">Ciona intestinalis</name>
    <name type="common">Transparent sea squirt</name>
    <name type="synonym">Ascidia intestinalis</name>
    <dbReference type="NCBI Taxonomy" id="7719"/>
    <lineage>
        <taxon>Eukaryota</taxon>
        <taxon>Metazoa</taxon>
        <taxon>Chordata</taxon>
        <taxon>Tunicata</taxon>
        <taxon>Ascidiacea</taxon>
        <taxon>Phlebobranchia</taxon>
        <taxon>Cionidae</taxon>
        <taxon>Ciona</taxon>
    </lineage>
</organism>
<feature type="domain" description="UGGT thioredoxin-like" evidence="16">
    <location>
        <begin position="303"/>
        <end position="431"/>
    </location>
</feature>
<evidence type="ECO:0000313" key="21">
    <source>
        <dbReference type="Proteomes" id="UP000008144"/>
    </source>
</evidence>
<evidence type="ECO:0000259" key="18">
    <source>
        <dbReference type="Pfam" id="PF18403"/>
    </source>
</evidence>
<feature type="region of interest" description="Disordered" evidence="13">
    <location>
        <begin position="1532"/>
        <end position="1561"/>
    </location>
</feature>
<name>H2XLC6_CIOIN</name>
<feature type="domain" description="UGGT thioredoxin-like" evidence="17">
    <location>
        <begin position="443"/>
        <end position="691"/>
    </location>
</feature>
<dbReference type="Proteomes" id="UP000008144">
    <property type="component" value="Unassembled WGS sequence"/>
</dbReference>
<dbReference type="GO" id="GO:0005788">
    <property type="term" value="C:endoplasmic reticulum lumen"/>
    <property type="evidence" value="ECO:0007669"/>
    <property type="project" value="UniProtKB-SubCell"/>
</dbReference>
<keyword evidence="5" id="KW-0328">Glycosyltransferase</keyword>
<feature type="domain" description="UDP-glucose:glycoprotein glucosyltransferase thioredoxin-like" evidence="18">
    <location>
        <begin position="719"/>
        <end position="951"/>
    </location>
</feature>
<dbReference type="InterPro" id="IPR040693">
    <property type="entry name" value="UGGT_TRXL_1"/>
</dbReference>
<dbReference type="FunFam" id="3.90.550.10:FF:000004">
    <property type="entry name" value="UDP-glucose glycoprotein glucosyltransferase 1"/>
    <property type="match status" value="1"/>
</dbReference>
<comment type="similarity">
    <text evidence="4">Belongs to the glycosyltransferase 8 family.</text>
</comment>
<dbReference type="Ensembl" id="ENSCINT00000031132.1">
    <property type="protein sequence ID" value="ENSCINP00000030458.1"/>
    <property type="gene ID" value="ENSCING00000023209.1"/>
</dbReference>
<comment type="cofactor">
    <cofactor evidence="1">
        <name>Ca(2+)</name>
        <dbReference type="ChEBI" id="CHEBI:29108"/>
    </cofactor>
</comment>
<dbReference type="InterPro" id="IPR029044">
    <property type="entry name" value="Nucleotide-diphossugar_trans"/>
</dbReference>
<dbReference type="GO" id="GO:0051082">
    <property type="term" value="F:unfolded protein binding"/>
    <property type="evidence" value="ECO:0000318"/>
    <property type="project" value="GO_Central"/>
</dbReference>
<keyword evidence="21" id="KW-1185">Reference proteome</keyword>
<keyword evidence="7 14" id="KW-0732">Signal</keyword>
<evidence type="ECO:0000256" key="12">
    <source>
        <dbReference type="ARBA" id="ARBA00081614"/>
    </source>
</evidence>
<evidence type="ECO:0000259" key="15">
    <source>
        <dbReference type="Pfam" id="PF18400"/>
    </source>
</evidence>
<dbReference type="GO" id="GO:0005783">
    <property type="term" value="C:endoplasmic reticulum"/>
    <property type="evidence" value="ECO:0000318"/>
    <property type="project" value="GO_Central"/>
</dbReference>
<dbReference type="GO" id="GO:0018279">
    <property type="term" value="P:protein N-linked glycosylation via asparagine"/>
    <property type="evidence" value="ECO:0000318"/>
    <property type="project" value="GO_Central"/>
</dbReference>
<dbReference type="HOGENOM" id="CLU_002668_1_1_1"/>
<evidence type="ECO:0000256" key="7">
    <source>
        <dbReference type="ARBA" id="ARBA00022729"/>
    </source>
</evidence>
<evidence type="ECO:0000256" key="9">
    <source>
        <dbReference type="ARBA" id="ARBA00023180"/>
    </source>
</evidence>
<evidence type="ECO:0000256" key="5">
    <source>
        <dbReference type="ARBA" id="ARBA00022676"/>
    </source>
</evidence>
<dbReference type="Pfam" id="PF18401">
    <property type="entry name" value="Thioredoxin_13"/>
    <property type="match status" value="1"/>
</dbReference>
<dbReference type="GeneTree" id="ENSGT00390000004600"/>
<reference evidence="20" key="2">
    <citation type="submission" date="2025-08" db="UniProtKB">
        <authorList>
            <consortium name="Ensembl"/>
        </authorList>
    </citation>
    <scope>IDENTIFICATION</scope>
</reference>
<feature type="domain" description="Glucosyltransferase 24 catalytic" evidence="19">
    <location>
        <begin position="1266"/>
        <end position="1533"/>
    </location>
</feature>
<dbReference type="Pfam" id="PF06427">
    <property type="entry name" value="UDP-g_GGTase"/>
    <property type="match status" value="1"/>
</dbReference>
<keyword evidence="9" id="KW-0325">Glycoprotein</keyword>
<comment type="subcellular location">
    <subcellularLocation>
        <location evidence="2">Endoplasmic reticulum lumen</location>
    </subcellularLocation>
</comment>
<dbReference type="InterPro" id="IPR040692">
    <property type="entry name" value="UGGT_TRXL_3"/>
</dbReference>